<sequence>MDDLRHEEKNIGRKQKTLKRIPANYTQEEKIVMAVWYHEKPYSRLTQQQLLDNFRVRFNKKPPKPRSMHLWESALFTSNSINRRYYRKRTKGQYMQVPYVKESFRTHPHLTIKQRALLTGLNKTVLYELINKHITEEEIEELKKEGQKEIPVKNQEKEELQNE</sequence>
<evidence type="ECO:0000313" key="2">
    <source>
        <dbReference type="EMBL" id="VEN43029.1"/>
    </source>
</evidence>
<evidence type="ECO:0000313" key="3">
    <source>
        <dbReference type="Proteomes" id="UP000410492"/>
    </source>
</evidence>
<accession>A0A653C635</accession>
<evidence type="ECO:0008006" key="4">
    <source>
        <dbReference type="Google" id="ProtNLM"/>
    </source>
</evidence>
<dbReference type="AlphaFoldDB" id="A0A653C635"/>
<evidence type="ECO:0000256" key="1">
    <source>
        <dbReference type="SAM" id="MobiDB-lite"/>
    </source>
</evidence>
<reference evidence="2 3" key="1">
    <citation type="submission" date="2019-01" db="EMBL/GenBank/DDBJ databases">
        <authorList>
            <person name="Sayadi A."/>
        </authorList>
    </citation>
    <scope>NUCLEOTIDE SEQUENCE [LARGE SCALE GENOMIC DNA]</scope>
</reference>
<proteinExistence type="predicted"/>
<keyword evidence="3" id="KW-1185">Reference proteome</keyword>
<dbReference type="Proteomes" id="UP000410492">
    <property type="component" value="Unassembled WGS sequence"/>
</dbReference>
<dbReference type="EMBL" id="CAACVG010007000">
    <property type="protein sequence ID" value="VEN43029.1"/>
    <property type="molecule type" value="Genomic_DNA"/>
</dbReference>
<protein>
    <recommendedName>
        <fullName evidence="4">DUF4817 domain-containing protein</fullName>
    </recommendedName>
</protein>
<feature type="region of interest" description="Disordered" evidence="1">
    <location>
        <begin position="142"/>
        <end position="163"/>
    </location>
</feature>
<name>A0A653C635_CALMS</name>
<organism evidence="2 3">
    <name type="scientific">Callosobruchus maculatus</name>
    <name type="common">Southern cowpea weevil</name>
    <name type="synonym">Pulse bruchid</name>
    <dbReference type="NCBI Taxonomy" id="64391"/>
    <lineage>
        <taxon>Eukaryota</taxon>
        <taxon>Metazoa</taxon>
        <taxon>Ecdysozoa</taxon>
        <taxon>Arthropoda</taxon>
        <taxon>Hexapoda</taxon>
        <taxon>Insecta</taxon>
        <taxon>Pterygota</taxon>
        <taxon>Neoptera</taxon>
        <taxon>Endopterygota</taxon>
        <taxon>Coleoptera</taxon>
        <taxon>Polyphaga</taxon>
        <taxon>Cucujiformia</taxon>
        <taxon>Chrysomeloidea</taxon>
        <taxon>Chrysomelidae</taxon>
        <taxon>Bruchinae</taxon>
        <taxon>Bruchini</taxon>
        <taxon>Callosobruchus</taxon>
    </lineage>
</organism>
<gene>
    <name evidence="2" type="ORF">CALMAC_LOCUS6317</name>
</gene>
<dbReference type="OrthoDB" id="9979538at2759"/>